<reference evidence="2" key="1">
    <citation type="submission" date="2013-01" db="EMBL/GenBank/DDBJ databases">
        <title>Draft Genome Sequence of a Mulberry Tree, Morus notabilis C.K. Schneid.</title>
        <authorList>
            <person name="He N."/>
            <person name="Zhao S."/>
        </authorList>
    </citation>
    <scope>NUCLEOTIDE SEQUENCE</scope>
</reference>
<dbReference type="EMBL" id="KE345991">
    <property type="protein sequence ID" value="EXC23136.1"/>
    <property type="molecule type" value="Genomic_DNA"/>
</dbReference>
<proteinExistence type="predicted"/>
<name>W9SD71_9ROSA</name>
<evidence type="ECO:0000313" key="2">
    <source>
        <dbReference type="Proteomes" id="UP000030645"/>
    </source>
</evidence>
<organism evidence="1 2">
    <name type="scientific">Morus notabilis</name>
    <dbReference type="NCBI Taxonomy" id="981085"/>
    <lineage>
        <taxon>Eukaryota</taxon>
        <taxon>Viridiplantae</taxon>
        <taxon>Streptophyta</taxon>
        <taxon>Embryophyta</taxon>
        <taxon>Tracheophyta</taxon>
        <taxon>Spermatophyta</taxon>
        <taxon>Magnoliopsida</taxon>
        <taxon>eudicotyledons</taxon>
        <taxon>Gunneridae</taxon>
        <taxon>Pentapetalae</taxon>
        <taxon>rosids</taxon>
        <taxon>fabids</taxon>
        <taxon>Rosales</taxon>
        <taxon>Moraceae</taxon>
        <taxon>Moreae</taxon>
        <taxon>Morus</taxon>
    </lineage>
</organism>
<accession>W9SD71</accession>
<evidence type="ECO:0000313" key="1">
    <source>
        <dbReference type="EMBL" id="EXC23136.1"/>
    </source>
</evidence>
<dbReference type="Proteomes" id="UP000030645">
    <property type="component" value="Unassembled WGS sequence"/>
</dbReference>
<sequence length="112" mass="12931">MPKLRVSMGERATLTRTPASLIQCAELRLEEFPFHHRRNSNKANSKSLLSEKDYYLGEKDERDGEATQRYAQGLSRRQIQCSSGTEVWCKKASVELEYDEGRPFGGWEGFKR</sequence>
<gene>
    <name evidence="1" type="ORF">L484_018267</name>
</gene>
<dbReference type="AlphaFoldDB" id="W9SD71"/>
<keyword evidence="2" id="KW-1185">Reference proteome</keyword>
<protein>
    <submittedName>
        <fullName evidence="1">Uncharacterized protein</fullName>
    </submittedName>
</protein>